<keyword evidence="2" id="KW-0496">Mitochondrion</keyword>
<accession>A0A1Y0B4D6</accession>
<dbReference type="AlphaFoldDB" id="A0A1Y0B4D6"/>
<reference evidence="2" key="1">
    <citation type="submission" date="2017-03" db="EMBL/GenBank/DDBJ databases">
        <title>The mitochondrial genome of the carnivorous plant Utricularia reniformis (Lentibulariaceae): structure, comparative analysis and evolutionary landmarks.</title>
        <authorList>
            <person name="Silva S.R."/>
            <person name="Alvarenga D.O."/>
            <person name="Michael T.P."/>
            <person name="Miranda V.F.O."/>
            <person name="Varani A.M."/>
        </authorList>
    </citation>
    <scope>NUCLEOTIDE SEQUENCE</scope>
</reference>
<evidence type="ECO:0000256" key="1">
    <source>
        <dbReference type="SAM" id="MobiDB-lite"/>
    </source>
</evidence>
<organism evidence="2">
    <name type="scientific">Utricularia reniformis</name>
    <dbReference type="NCBI Taxonomy" id="192314"/>
    <lineage>
        <taxon>Eukaryota</taxon>
        <taxon>Viridiplantae</taxon>
        <taxon>Streptophyta</taxon>
        <taxon>Embryophyta</taxon>
        <taxon>Tracheophyta</taxon>
        <taxon>Spermatophyta</taxon>
        <taxon>Magnoliopsida</taxon>
        <taxon>eudicotyledons</taxon>
        <taxon>Gunneridae</taxon>
        <taxon>Pentapetalae</taxon>
        <taxon>asterids</taxon>
        <taxon>lamiids</taxon>
        <taxon>Lamiales</taxon>
        <taxon>Lentibulariaceae</taxon>
        <taxon>Utricularia</taxon>
    </lineage>
</organism>
<evidence type="ECO:0000313" key="2">
    <source>
        <dbReference type="EMBL" id="ART32253.1"/>
    </source>
</evidence>
<proteinExistence type="predicted"/>
<geneLocation type="mitochondrion" evidence="2"/>
<protein>
    <submittedName>
        <fullName evidence="2">Uncharacterized protein</fullName>
    </submittedName>
</protein>
<name>A0A1Y0B4D6_9LAMI</name>
<gene>
    <name evidence="2" type="ORF">AEK19_MT2099</name>
</gene>
<feature type="region of interest" description="Disordered" evidence="1">
    <location>
        <begin position="14"/>
        <end position="34"/>
    </location>
</feature>
<sequence>MAKPILFREVVPLTDSEPEKESDPIFGIISTNES</sequence>
<dbReference type="EMBL" id="KY774314">
    <property type="protein sequence ID" value="ART32253.1"/>
    <property type="molecule type" value="Genomic_DNA"/>
</dbReference>